<reference evidence="2 3" key="1">
    <citation type="submission" date="2020-03" db="EMBL/GenBank/DDBJ databases">
        <title>Draft genome sequence of environmentally isolated violet-colored cultures.</title>
        <authorList>
            <person name="Wilson H.S."/>
        </authorList>
    </citation>
    <scope>NUCLEOTIDE SEQUENCE [LARGE SCALE GENOMIC DNA]</scope>
    <source>
        <strain evidence="2 3">HSC-16F04</strain>
    </source>
</reference>
<evidence type="ECO:0008006" key="4">
    <source>
        <dbReference type="Google" id="ProtNLM"/>
    </source>
</evidence>
<dbReference type="EMBL" id="JAAOLX010000005">
    <property type="protein sequence ID" value="NHQ86620.1"/>
    <property type="molecule type" value="Genomic_DNA"/>
</dbReference>
<feature type="region of interest" description="Disordered" evidence="1">
    <location>
        <begin position="161"/>
        <end position="188"/>
    </location>
</feature>
<evidence type="ECO:0000313" key="3">
    <source>
        <dbReference type="Proteomes" id="UP000712570"/>
    </source>
</evidence>
<dbReference type="InterPro" id="IPR021973">
    <property type="entry name" value="SprA-related"/>
</dbReference>
<sequence length="188" mass="19142">MSGIGVVSSASSNALNLLRGISAAGAKTSDLNSPDLSKKSKSAQTSVSGNTLSESELATVENMARRDREVRQHEQAHLAVSGGLATSGASYSMETGPDGKQYAMGGEVKIDVGPGNTPEETLSKARIIQAAALAPADPSGADRAIAAAAAAMAQNAQAEIAKRSPTEQKLASHYGQNEYPKSTLATSA</sequence>
<feature type="compositionally biased region" description="Polar residues" evidence="1">
    <location>
        <begin position="42"/>
        <end position="56"/>
    </location>
</feature>
<accession>A0ABX0KQ59</accession>
<dbReference type="Proteomes" id="UP000712570">
    <property type="component" value="Unassembled WGS sequence"/>
</dbReference>
<gene>
    <name evidence="2" type="ORF">HA050_10885</name>
</gene>
<name>A0ABX0KQ59_9NEIS</name>
<evidence type="ECO:0000313" key="2">
    <source>
        <dbReference type="EMBL" id="NHQ86620.1"/>
    </source>
</evidence>
<protein>
    <recommendedName>
        <fullName evidence="4">SprA-related family protein</fullName>
    </recommendedName>
</protein>
<comment type="caution">
    <text evidence="2">The sequence shown here is derived from an EMBL/GenBank/DDBJ whole genome shotgun (WGS) entry which is preliminary data.</text>
</comment>
<proteinExistence type="predicted"/>
<keyword evidence="3" id="KW-1185">Reference proteome</keyword>
<feature type="region of interest" description="Disordered" evidence="1">
    <location>
        <begin position="26"/>
        <end position="119"/>
    </location>
</feature>
<organism evidence="2 3">
    <name type="scientific">Iodobacter violaceini</name>
    <dbReference type="NCBI Taxonomy" id="3044271"/>
    <lineage>
        <taxon>Bacteria</taxon>
        <taxon>Pseudomonadati</taxon>
        <taxon>Pseudomonadota</taxon>
        <taxon>Betaproteobacteria</taxon>
        <taxon>Neisseriales</taxon>
        <taxon>Chitinibacteraceae</taxon>
        <taxon>Iodobacter</taxon>
    </lineage>
</organism>
<evidence type="ECO:0000256" key="1">
    <source>
        <dbReference type="SAM" id="MobiDB-lite"/>
    </source>
</evidence>
<feature type="compositionally biased region" description="Polar residues" evidence="1">
    <location>
        <begin position="179"/>
        <end position="188"/>
    </location>
</feature>
<dbReference type="Pfam" id="PF12118">
    <property type="entry name" value="SprA-related"/>
    <property type="match status" value="1"/>
</dbReference>
<feature type="compositionally biased region" description="Basic and acidic residues" evidence="1">
    <location>
        <begin position="63"/>
        <end position="76"/>
    </location>
</feature>
<dbReference type="RefSeq" id="WP_166825731.1">
    <property type="nucleotide sequence ID" value="NZ_JAAOLX010000005.1"/>
</dbReference>